<dbReference type="InterPro" id="IPR018193">
    <property type="entry name" value="Glyc_kinase_flavodox-like_fold"/>
</dbReference>
<dbReference type="SUPFAM" id="SSF110738">
    <property type="entry name" value="Glycerate kinase I"/>
    <property type="match status" value="1"/>
</dbReference>
<organism evidence="5">
    <name type="scientific">Clostridium botulinum B str. Osaka05</name>
    <dbReference type="NCBI Taxonomy" id="1407017"/>
    <lineage>
        <taxon>Bacteria</taxon>
        <taxon>Bacillati</taxon>
        <taxon>Bacillota</taxon>
        <taxon>Clostridia</taxon>
        <taxon>Eubacteriales</taxon>
        <taxon>Clostridiaceae</taxon>
        <taxon>Clostridium</taxon>
    </lineage>
</organism>
<dbReference type="EMBL" id="DF384213">
    <property type="protein sequence ID" value="GAE02762.1"/>
    <property type="molecule type" value="Genomic_DNA"/>
</dbReference>
<evidence type="ECO:0000256" key="1">
    <source>
        <dbReference type="ARBA" id="ARBA00006284"/>
    </source>
</evidence>
<dbReference type="GO" id="GO:0031388">
    <property type="term" value="P:organic acid phosphorylation"/>
    <property type="evidence" value="ECO:0007669"/>
    <property type="project" value="UniProtKB-UniRule"/>
</dbReference>
<accession>A0A0S6U765</accession>
<sequence>MNNLTKMKFILAPDSFKESMTAKEVAYAMEKGIKKVLKNAECVKVPMADGGEGTVQSLVDATNGQIVHAEVTGPDGKNKVHAVFGILGDYKTAVIEMSSASGIHLIESEKRNPLYTTTYGTGELIKEALDKGVSTILIGIGGSATNDGGAGMVTALGAKLLDKDKKEIPFGGGYLDKLEEIDLKKLDERLKHVDIKVACDVDNPLLGEKGASYVFGPQKGATPEIVKILDKNLASFANIIESKLGKNIKEVPGAAGGLGFGLMTFLNAKLEKGIDLVIEYTKLREKVKNADFVFTGEGSIDFQTIFGKTPFGVAKVAKEFNIPVIAFAAHIGDDIDILYENGIDSIVGILRGVTDLKSALKKGKINVEKASENITRILAVARKYE</sequence>
<dbReference type="Proteomes" id="UP000054164">
    <property type="component" value="Unassembled WGS sequence"/>
</dbReference>
<evidence type="ECO:0000313" key="5">
    <source>
        <dbReference type="EMBL" id="GAE02762.1"/>
    </source>
</evidence>
<dbReference type="InterPro" id="IPR036129">
    <property type="entry name" value="Glycerate_kinase_sf"/>
</dbReference>
<keyword evidence="2 4" id="KW-0808">Transferase</keyword>
<reference evidence="5" key="1">
    <citation type="submission" date="2013-10" db="EMBL/GenBank/DDBJ databases">
        <title>Draft genome sequence of Clostridium botulinum type B strain Osaka05.</title>
        <authorList>
            <person name="Sakaguchi Y."/>
            <person name="Hosomi K."/>
            <person name="Uchiyama J."/>
            <person name="Ogura Y."/>
            <person name="Sakaguchi M."/>
            <person name="Kohda T."/>
            <person name="Mukamoto M."/>
            <person name="Misawa N."/>
            <person name="Matsuzaki S."/>
            <person name="Hayashi T."/>
            <person name="Kozaki S."/>
        </authorList>
    </citation>
    <scope>NUCLEOTIDE SEQUENCE</scope>
    <source>
        <strain evidence="5">Osaka05</strain>
    </source>
</reference>
<dbReference type="NCBIfam" id="TIGR00045">
    <property type="entry name" value="glycerate kinase"/>
    <property type="match status" value="1"/>
</dbReference>
<dbReference type="HOGENOM" id="CLU_028255_0_0_9"/>
<dbReference type="PIRSF" id="PIRSF006078">
    <property type="entry name" value="GlxK"/>
    <property type="match status" value="1"/>
</dbReference>
<evidence type="ECO:0000256" key="3">
    <source>
        <dbReference type="ARBA" id="ARBA00022777"/>
    </source>
</evidence>
<dbReference type="PANTHER" id="PTHR21599:SF0">
    <property type="entry name" value="GLYCERATE KINASE"/>
    <property type="match status" value="1"/>
</dbReference>
<keyword evidence="3 4" id="KW-0418">Kinase</keyword>
<dbReference type="AlphaFoldDB" id="A0A0S6U765"/>
<evidence type="ECO:0000256" key="2">
    <source>
        <dbReference type="ARBA" id="ARBA00022679"/>
    </source>
</evidence>
<dbReference type="PANTHER" id="PTHR21599">
    <property type="entry name" value="GLYCERATE KINASE"/>
    <property type="match status" value="1"/>
</dbReference>
<gene>
    <name evidence="5" type="ORF">CBO05C_2452</name>
</gene>
<proteinExistence type="inferred from homology"/>
<name>A0A0S6U765_CLOBO</name>
<dbReference type="Pfam" id="PF02595">
    <property type="entry name" value="Gly_kinase"/>
    <property type="match status" value="1"/>
</dbReference>
<dbReference type="InterPro" id="IPR004381">
    <property type="entry name" value="Glycerate_kinase"/>
</dbReference>
<dbReference type="GO" id="GO:0008887">
    <property type="term" value="F:glycerate kinase activity"/>
    <property type="evidence" value="ECO:0007669"/>
    <property type="project" value="UniProtKB-UniRule"/>
</dbReference>
<evidence type="ECO:0000256" key="4">
    <source>
        <dbReference type="PIRNR" id="PIRNR006078"/>
    </source>
</evidence>
<dbReference type="Gene3D" id="3.40.50.10350">
    <property type="entry name" value="Glycerate kinase, domain 1"/>
    <property type="match status" value="1"/>
</dbReference>
<comment type="similarity">
    <text evidence="1 4">Belongs to the glycerate kinase type-1 family.</text>
</comment>
<dbReference type="Gene3D" id="3.90.1510.10">
    <property type="entry name" value="Glycerate kinase, domain 2"/>
    <property type="match status" value="1"/>
</dbReference>
<dbReference type="InterPro" id="IPR018197">
    <property type="entry name" value="Glycerate_kinase_RE-like"/>
</dbReference>
<protein>
    <submittedName>
        <fullName evidence="5">Glycerate kinase</fullName>
    </submittedName>
</protein>